<dbReference type="AlphaFoldDB" id="A0A061SA56"/>
<feature type="compositionally biased region" description="Low complexity" evidence="1">
    <location>
        <begin position="207"/>
        <end position="218"/>
    </location>
</feature>
<feature type="compositionally biased region" description="Low complexity" evidence="1">
    <location>
        <begin position="233"/>
        <end position="253"/>
    </location>
</feature>
<proteinExistence type="predicted"/>
<name>A0A061SA56_9CHLO</name>
<feature type="region of interest" description="Disordered" evidence="1">
    <location>
        <begin position="65"/>
        <end position="301"/>
    </location>
</feature>
<organism evidence="2">
    <name type="scientific">Tetraselmis sp. GSL018</name>
    <dbReference type="NCBI Taxonomy" id="582737"/>
    <lineage>
        <taxon>Eukaryota</taxon>
        <taxon>Viridiplantae</taxon>
        <taxon>Chlorophyta</taxon>
        <taxon>core chlorophytes</taxon>
        <taxon>Chlorodendrophyceae</taxon>
        <taxon>Chlorodendrales</taxon>
        <taxon>Chlorodendraceae</taxon>
        <taxon>Tetraselmis</taxon>
    </lineage>
</organism>
<feature type="compositionally biased region" description="Pro residues" evidence="1">
    <location>
        <begin position="130"/>
        <end position="147"/>
    </location>
</feature>
<feature type="compositionally biased region" description="Pro residues" evidence="1">
    <location>
        <begin position="254"/>
        <end position="265"/>
    </location>
</feature>
<sequence>MAATMSNFRPTQQELIDEATMRIENPNVVGSGYIQFPPQRPFERPVQVQPPTVAVQEYQDLLGGSFYGQQTASQPTQQQRTVPQHPSGLGQQQRAPAPVVRPQQQPQVPQYRPQAVNQLPQKQQAVVPPQGAPRPQTPVQPPQPRAPQQPHGQWSQANGPVHQQPRMQSQQQFQRPGSSQPQSQWQQPSYHRQNQAYNPVARGSYNPQGHAAQAAKQPAPRPAAPASSMGKQPARPSVPAAAASHAVVSAARPAPAPPAASPAPAPVQAAAPPSPAADESKEKMSKSQAKRLRKKLREGKA</sequence>
<accession>A0A061SA56</accession>
<evidence type="ECO:0000313" key="2">
    <source>
        <dbReference type="EMBL" id="JAC79939.1"/>
    </source>
</evidence>
<reference evidence="2" key="1">
    <citation type="submission" date="2014-05" db="EMBL/GenBank/DDBJ databases">
        <title>The transcriptome of the halophilic microalga Tetraselmis sp. GSL018 isolated from the Great Salt Lake, Utah.</title>
        <authorList>
            <person name="Jinkerson R.E."/>
            <person name="D'Adamo S."/>
            <person name="Posewitz M.C."/>
        </authorList>
    </citation>
    <scope>NUCLEOTIDE SEQUENCE</scope>
    <source>
        <strain evidence="2">GSL018</strain>
    </source>
</reference>
<evidence type="ECO:0000256" key="1">
    <source>
        <dbReference type="SAM" id="MobiDB-lite"/>
    </source>
</evidence>
<gene>
    <name evidence="2" type="ORF">TSPGSL018_11459</name>
</gene>
<feature type="compositionally biased region" description="Basic residues" evidence="1">
    <location>
        <begin position="288"/>
        <end position="301"/>
    </location>
</feature>
<dbReference type="EMBL" id="GBEZ01005356">
    <property type="protein sequence ID" value="JAC79939.1"/>
    <property type="molecule type" value="Transcribed_RNA"/>
</dbReference>
<protein>
    <submittedName>
        <fullName evidence="2">Uncharacterized protein</fullName>
    </submittedName>
</protein>
<feature type="compositionally biased region" description="Low complexity" evidence="1">
    <location>
        <begin position="91"/>
        <end position="116"/>
    </location>
</feature>
<feature type="compositionally biased region" description="Low complexity" evidence="1">
    <location>
        <begin position="163"/>
        <end position="189"/>
    </location>
</feature>
<feature type="compositionally biased region" description="Low complexity" evidence="1">
    <location>
        <begin position="69"/>
        <end position="81"/>
    </location>
</feature>